<accession>A0ABV0MQ48</accession>
<name>A0ABV0MQ48_9TELE</name>
<evidence type="ECO:0000313" key="3">
    <source>
        <dbReference type="Proteomes" id="UP001476798"/>
    </source>
</evidence>
<evidence type="ECO:0000313" key="2">
    <source>
        <dbReference type="EMBL" id="MEQ2161228.1"/>
    </source>
</evidence>
<evidence type="ECO:0000256" key="1">
    <source>
        <dbReference type="SAM" id="MobiDB-lite"/>
    </source>
</evidence>
<proteinExistence type="predicted"/>
<feature type="region of interest" description="Disordered" evidence="1">
    <location>
        <begin position="184"/>
        <end position="209"/>
    </location>
</feature>
<comment type="caution">
    <text evidence="2">The sequence shown here is derived from an EMBL/GenBank/DDBJ whole genome shotgun (WGS) entry which is preliminary data.</text>
</comment>
<dbReference type="EMBL" id="JAHRIO010010391">
    <property type="protein sequence ID" value="MEQ2161228.1"/>
    <property type="molecule type" value="Genomic_DNA"/>
</dbReference>
<gene>
    <name evidence="2" type="ORF">GOODEAATRI_007691</name>
</gene>
<sequence>MQRYLRSSLSTFSSLNPESVSRRNTRFRYGAVEQVLGHRVHPGQQRAVARLVAAGVRQREGNSDLSVAATQHQSDKSDVPGRLRHLRQTQRSPWQPHASSTDAARMAGTIFKFVVTETRQQQNDNNQCVWERFSPYGDRGTIQFVLITDRVFLRRAPGHTGRLATVQAHMPQRSGFQSPALTYRRPKSFTPEHGRRNQMGFKRQHDPET</sequence>
<dbReference type="Proteomes" id="UP001476798">
    <property type="component" value="Unassembled WGS sequence"/>
</dbReference>
<organism evidence="2 3">
    <name type="scientific">Goodea atripinnis</name>
    <dbReference type="NCBI Taxonomy" id="208336"/>
    <lineage>
        <taxon>Eukaryota</taxon>
        <taxon>Metazoa</taxon>
        <taxon>Chordata</taxon>
        <taxon>Craniata</taxon>
        <taxon>Vertebrata</taxon>
        <taxon>Euteleostomi</taxon>
        <taxon>Actinopterygii</taxon>
        <taxon>Neopterygii</taxon>
        <taxon>Teleostei</taxon>
        <taxon>Neoteleostei</taxon>
        <taxon>Acanthomorphata</taxon>
        <taxon>Ovalentaria</taxon>
        <taxon>Atherinomorphae</taxon>
        <taxon>Cyprinodontiformes</taxon>
        <taxon>Goodeidae</taxon>
        <taxon>Goodea</taxon>
    </lineage>
</organism>
<protein>
    <submittedName>
        <fullName evidence="2">Uncharacterized protein</fullName>
    </submittedName>
</protein>
<keyword evidence="3" id="KW-1185">Reference proteome</keyword>
<reference evidence="2 3" key="1">
    <citation type="submission" date="2021-06" db="EMBL/GenBank/DDBJ databases">
        <authorList>
            <person name="Palmer J.M."/>
        </authorList>
    </citation>
    <scope>NUCLEOTIDE SEQUENCE [LARGE SCALE GENOMIC DNA]</scope>
    <source>
        <strain evidence="2 3">GA_2019</strain>
        <tissue evidence="2">Muscle</tissue>
    </source>
</reference>